<feature type="transmembrane region" description="Helical" evidence="1">
    <location>
        <begin position="6"/>
        <end position="24"/>
    </location>
</feature>
<keyword evidence="4" id="KW-1185">Reference proteome</keyword>
<sequence>MAFSVTIRHWVLVVALLHFFVFGFKFGKAEEELPQTGSAGDPAQIVAKALLCFHEDSIYISCNEAYRLTESGNINVPYDHTDEYCNGPCLMETHLVLNCIEGILLNFEFYNKATIQDIRDTIQAGCGHTSERGNFNVAEHIQAEESKGNKAAMSVNPILFGLVVLFVVRGLFL</sequence>
<evidence type="ECO:0000259" key="2">
    <source>
        <dbReference type="Pfam" id="PF24865"/>
    </source>
</evidence>
<dbReference type="PANTHER" id="PTHR34366:SF2">
    <property type="entry name" value="OS07G0289901 PROTEIN"/>
    <property type="match status" value="1"/>
</dbReference>
<protein>
    <recommendedName>
        <fullName evidence="2">DUF7731 domain-containing protein</fullName>
    </recommendedName>
</protein>
<keyword evidence="1" id="KW-0812">Transmembrane</keyword>
<dbReference type="InterPro" id="IPR056633">
    <property type="entry name" value="DUF7731"/>
</dbReference>
<gene>
    <name evidence="3" type="ORF">L1049_016803</name>
</gene>
<evidence type="ECO:0000313" key="3">
    <source>
        <dbReference type="EMBL" id="KAK9288350.1"/>
    </source>
</evidence>
<reference evidence="3 4" key="1">
    <citation type="journal article" date="2024" name="Plant J.">
        <title>Genome sequences and population genomics reveal climatic adaptation and genomic divergence between two closely related sweetgum species.</title>
        <authorList>
            <person name="Xu W.Q."/>
            <person name="Ren C.Q."/>
            <person name="Zhang X.Y."/>
            <person name="Comes H.P."/>
            <person name="Liu X.H."/>
            <person name="Li Y.G."/>
            <person name="Kettle C.J."/>
            <person name="Jalonen R."/>
            <person name="Gaisberger H."/>
            <person name="Ma Y.Z."/>
            <person name="Qiu Y.X."/>
        </authorList>
    </citation>
    <scope>NUCLEOTIDE SEQUENCE [LARGE SCALE GENOMIC DNA]</scope>
    <source>
        <strain evidence="3">Hangzhou</strain>
    </source>
</reference>
<name>A0AAP0S6Y6_LIQFO</name>
<accession>A0AAP0S6Y6</accession>
<evidence type="ECO:0000256" key="1">
    <source>
        <dbReference type="SAM" id="Phobius"/>
    </source>
</evidence>
<comment type="caution">
    <text evidence="3">The sequence shown here is derived from an EMBL/GenBank/DDBJ whole genome shotgun (WGS) entry which is preliminary data.</text>
</comment>
<evidence type="ECO:0000313" key="4">
    <source>
        <dbReference type="Proteomes" id="UP001415857"/>
    </source>
</evidence>
<organism evidence="3 4">
    <name type="scientific">Liquidambar formosana</name>
    <name type="common">Formosan gum</name>
    <dbReference type="NCBI Taxonomy" id="63359"/>
    <lineage>
        <taxon>Eukaryota</taxon>
        <taxon>Viridiplantae</taxon>
        <taxon>Streptophyta</taxon>
        <taxon>Embryophyta</taxon>
        <taxon>Tracheophyta</taxon>
        <taxon>Spermatophyta</taxon>
        <taxon>Magnoliopsida</taxon>
        <taxon>eudicotyledons</taxon>
        <taxon>Gunneridae</taxon>
        <taxon>Pentapetalae</taxon>
        <taxon>Saxifragales</taxon>
        <taxon>Altingiaceae</taxon>
        <taxon>Liquidambar</taxon>
    </lineage>
</organism>
<proteinExistence type="predicted"/>
<keyword evidence="1" id="KW-1133">Transmembrane helix</keyword>
<dbReference type="Proteomes" id="UP001415857">
    <property type="component" value="Unassembled WGS sequence"/>
</dbReference>
<feature type="domain" description="DUF7731" evidence="2">
    <location>
        <begin position="42"/>
        <end position="142"/>
    </location>
</feature>
<dbReference type="EMBL" id="JBBPBK010000003">
    <property type="protein sequence ID" value="KAK9288350.1"/>
    <property type="molecule type" value="Genomic_DNA"/>
</dbReference>
<keyword evidence="1" id="KW-0472">Membrane</keyword>
<dbReference type="Pfam" id="PF24865">
    <property type="entry name" value="DUF7731"/>
    <property type="match status" value="1"/>
</dbReference>
<dbReference type="PANTHER" id="PTHR34366">
    <property type="entry name" value="OS07G0289901 PROTEIN-RELATED"/>
    <property type="match status" value="1"/>
</dbReference>
<dbReference type="AlphaFoldDB" id="A0AAP0S6Y6"/>
<feature type="transmembrane region" description="Helical" evidence="1">
    <location>
        <begin position="151"/>
        <end position="172"/>
    </location>
</feature>